<keyword evidence="4 9" id="KW-0997">Cell inner membrane</keyword>
<comment type="similarity">
    <text evidence="8 9">Belongs to the TRAP transporter small permease family.</text>
</comment>
<gene>
    <name evidence="11" type="ORF">ACFOGJ_05100</name>
</gene>
<keyword evidence="5 9" id="KW-0812">Transmembrane</keyword>
<dbReference type="PANTHER" id="PTHR35011">
    <property type="entry name" value="2,3-DIKETO-L-GULONATE TRAP TRANSPORTER SMALL PERMEASE PROTEIN YIAM"/>
    <property type="match status" value="1"/>
</dbReference>
<protein>
    <recommendedName>
        <fullName evidence="9">TRAP transporter small permease protein</fullName>
    </recommendedName>
</protein>
<comment type="caution">
    <text evidence="11">The sequence shown here is derived from an EMBL/GenBank/DDBJ whole genome shotgun (WGS) entry which is preliminary data.</text>
</comment>
<evidence type="ECO:0000256" key="4">
    <source>
        <dbReference type="ARBA" id="ARBA00022519"/>
    </source>
</evidence>
<comment type="subunit">
    <text evidence="9">The complex comprises the extracytoplasmic solute receptor protein and the two transmembrane proteins.</text>
</comment>
<keyword evidence="7 9" id="KW-0472">Membrane</keyword>
<feature type="transmembrane region" description="Helical" evidence="9">
    <location>
        <begin position="6"/>
        <end position="27"/>
    </location>
</feature>
<comment type="caution">
    <text evidence="9">Lacks conserved residue(s) required for the propagation of feature annotation.</text>
</comment>
<evidence type="ECO:0000256" key="1">
    <source>
        <dbReference type="ARBA" id="ARBA00004429"/>
    </source>
</evidence>
<evidence type="ECO:0000259" key="10">
    <source>
        <dbReference type="Pfam" id="PF04290"/>
    </source>
</evidence>
<dbReference type="InterPro" id="IPR007387">
    <property type="entry name" value="TRAP_DctQ"/>
</dbReference>
<keyword evidence="2 9" id="KW-0813">Transport</keyword>
<reference evidence="12" key="1">
    <citation type="journal article" date="2019" name="Int. J. Syst. Evol. Microbiol.">
        <title>The Global Catalogue of Microorganisms (GCM) 10K type strain sequencing project: providing services to taxonomists for standard genome sequencing and annotation.</title>
        <authorList>
            <consortium name="The Broad Institute Genomics Platform"/>
            <consortium name="The Broad Institute Genome Sequencing Center for Infectious Disease"/>
            <person name="Wu L."/>
            <person name="Ma J."/>
        </authorList>
    </citation>
    <scope>NUCLEOTIDE SEQUENCE [LARGE SCALE GENOMIC DNA]</scope>
    <source>
        <strain evidence="12">KCTC 42964</strain>
    </source>
</reference>
<name>A0ABV7KWV3_9PROT</name>
<sequence length="205" mass="22562">MFDTIYQWLVPLVLLAVAVLAVLFAAFTGFAEGLIRVVDAINEGIGRAVSWLTLGTVVVCFVVVALRYGFSTGWVWMQDIYVWFHAAVFMLGAGYTLKAGGHVRVDLIYARLSDRRRAWVDIFGSFVLMTPYLVVMGASSLPFTLSSWSILEHSLQPDGLPGFFIIKSVLVLYVLLLAIQALALLARSVLVLRGLTSYAPTAMTH</sequence>
<comment type="subcellular location">
    <subcellularLocation>
        <location evidence="1 9">Cell inner membrane</location>
        <topology evidence="1 9">Multi-pass membrane protein</topology>
    </subcellularLocation>
</comment>
<dbReference type="EMBL" id="JBHRTR010000015">
    <property type="protein sequence ID" value="MFC3226596.1"/>
    <property type="molecule type" value="Genomic_DNA"/>
</dbReference>
<dbReference type="InterPro" id="IPR055348">
    <property type="entry name" value="DctQ"/>
</dbReference>
<keyword evidence="12" id="KW-1185">Reference proteome</keyword>
<feature type="transmembrane region" description="Helical" evidence="9">
    <location>
        <begin position="163"/>
        <end position="185"/>
    </location>
</feature>
<evidence type="ECO:0000256" key="3">
    <source>
        <dbReference type="ARBA" id="ARBA00022475"/>
    </source>
</evidence>
<dbReference type="Proteomes" id="UP001595528">
    <property type="component" value="Unassembled WGS sequence"/>
</dbReference>
<evidence type="ECO:0000313" key="12">
    <source>
        <dbReference type="Proteomes" id="UP001595528"/>
    </source>
</evidence>
<comment type="function">
    <text evidence="9">Part of the tripartite ATP-independent periplasmic (TRAP) transport system.</text>
</comment>
<dbReference type="RefSeq" id="WP_379898639.1">
    <property type="nucleotide sequence ID" value="NZ_JBHRTR010000015.1"/>
</dbReference>
<evidence type="ECO:0000256" key="7">
    <source>
        <dbReference type="ARBA" id="ARBA00023136"/>
    </source>
</evidence>
<feature type="transmembrane region" description="Helical" evidence="9">
    <location>
        <begin position="118"/>
        <end position="143"/>
    </location>
</feature>
<feature type="transmembrane region" description="Helical" evidence="9">
    <location>
        <begin position="48"/>
        <end position="68"/>
    </location>
</feature>
<evidence type="ECO:0000256" key="2">
    <source>
        <dbReference type="ARBA" id="ARBA00022448"/>
    </source>
</evidence>
<keyword evidence="3" id="KW-1003">Cell membrane</keyword>
<feature type="transmembrane region" description="Helical" evidence="9">
    <location>
        <begin position="80"/>
        <end position="97"/>
    </location>
</feature>
<accession>A0ABV7KWV3</accession>
<evidence type="ECO:0000313" key="11">
    <source>
        <dbReference type="EMBL" id="MFC3226596.1"/>
    </source>
</evidence>
<evidence type="ECO:0000256" key="9">
    <source>
        <dbReference type="RuleBase" id="RU369079"/>
    </source>
</evidence>
<proteinExistence type="inferred from homology"/>
<evidence type="ECO:0000256" key="5">
    <source>
        <dbReference type="ARBA" id="ARBA00022692"/>
    </source>
</evidence>
<feature type="domain" description="Tripartite ATP-independent periplasmic transporters DctQ component" evidence="10">
    <location>
        <begin position="57"/>
        <end position="189"/>
    </location>
</feature>
<organism evidence="11 12">
    <name type="scientific">Marinibaculum pumilum</name>
    <dbReference type="NCBI Taxonomy" id="1766165"/>
    <lineage>
        <taxon>Bacteria</taxon>
        <taxon>Pseudomonadati</taxon>
        <taxon>Pseudomonadota</taxon>
        <taxon>Alphaproteobacteria</taxon>
        <taxon>Rhodospirillales</taxon>
        <taxon>Rhodospirillaceae</taxon>
        <taxon>Marinibaculum</taxon>
    </lineage>
</organism>
<keyword evidence="6 9" id="KW-1133">Transmembrane helix</keyword>
<evidence type="ECO:0000256" key="6">
    <source>
        <dbReference type="ARBA" id="ARBA00022989"/>
    </source>
</evidence>
<evidence type="ECO:0000256" key="8">
    <source>
        <dbReference type="ARBA" id="ARBA00038436"/>
    </source>
</evidence>
<dbReference type="Pfam" id="PF04290">
    <property type="entry name" value="DctQ"/>
    <property type="match status" value="1"/>
</dbReference>
<dbReference type="PANTHER" id="PTHR35011:SF4">
    <property type="entry name" value="SLL1102 PROTEIN"/>
    <property type="match status" value="1"/>
</dbReference>